<dbReference type="OrthoDB" id="6105938at2759"/>
<evidence type="ECO:0000313" key="3">
    <source>
        <dbReference type="Proteomes" id="UP001140091"/>
    </source>
</evidence>
<keyword evidence="3" id="KW-1185">Reference proteome</keyword>
<dbReference type="AlphaFoldDB" id="A0A9W8MDW8"/>
<accession>A0A9W8MDW8</accession>
<gene>
    <name evidence="2" type="ORF">H1R20_g12027</name>
</gene>
<proteinExistence type="predicted"/>
<dbReference type="PANTHER" id="PTHR38846">
    <property type="entry name" value="C3H1-TYPE DOMAIN-CONTAINING PROTEIN"/>
    <property type="match status" value="1"/>
</dbReference>
<sequence length="181" mass="20592">MARPGPLRSFFERYPSFDYDAFEPSTSEFRRLSKLMGWRREDPEQKAAYEAFTDALSNQFNSNYGSDAENLESWQKLCDNLGISPIPDDLIEARKAVFNTHVNLVDLTEGFDGAKEIDVFPTEKELSDYTKVTGKYFSSSSAAGTLLKALLRNIHHPPSTSSRRNEFGRIVGGKRRGRRRN</sequence>
<dbReference type="Proteomes" id="UP001140091">
    <property type="component" value="Unassembled WGS sequence"/>
</dbReference>
<dbReference type="EMBL" id="JANBPK010001196">
    <property type="protein sequence ID" value="KAJ2925074.1"/>
    <property type="molecule type" value="Genomic_DNA"/>
</dbReference>
<comment type="caution">
    <text evidence="2">The sequence shown here is derived from an EMBL/GenBank/DDBJ whole genome shotgun (WGS) entry which is preliminary data.</text>
</comment>
<feature type="compositionally biased region" description="Basic residues" evidence="1">
    <location>
        <begin position="172"/>
        <end position="181"/>
    </location>
</feature>
<feature type="region of interest" description="Disordered" evidence="1">
    <location>
        <begin position="155"/>
        <end position="181"/>
    </location>
</feature>
<name>A0A9W8MDW8_9AGAR</name>
<evidence type="ECO:0000313" key="2">
    <source>
        <dbReference type="EMBL" id="KAJ2925074.1"/>
    </source>
</evidence>
<feature type="non-terminal residue" evidence="2">
    <location>
        <position position="181"/>
    </location>
</feature>
<protein>
    <submittedName>
        <fullName evidence="2">Uncharacterized protein</fullName>
    </submittedName>
</protein>
<reference evidence="2" key="1">
    <citation type="submission" date="2022-06" db="EMBL/GenBank/DDBJ databases">
        <title>Genome Sequence of Candolleomyces eurysporus.</title>
        <authorList>
            <person name="Buettner E."/>
        </authorList>
    </citation>
    <scope>NUCLEOTIDE SEQUENCE</scope>
    <source>
        <strain evidence="2">VTCC 930004</strain>
    </source>
</reference>
<organism evidence="2 3">
    <name type="scientific">Candolleomyces eurysporus</name>
    <dbReference type="NCBI Taxonomy" id="2828524"/>
    <lineage>
        <taxon>Eukaryota</taxon>
        <taxon>Fungi</taxon>
        <taxon>Dikarya</taxon>
        <taxon>Basidiomycota</taxon>
        <taxon>Agaricomycotina</taxon>
        <taxon>Agaricomycetes</taxon>
        <taxon>Agaricomycetidae</taxon>
        <taxon>Agaricales</taxon>
        <taxon>Agaricineae</taxon>
        <taxon>Psathyrellaceae</taxon>
        <taxon>Candolleomyces</taxon>
    </lineage>
</organism>
<evidence type="ECO:0000256" key="1">
    <source>
        <dbReference type="SAM" id="MobiDB-lite"/>
    </source>
</evidence>
<dbReference type="PANTHER" id="PTHR38846:SF1">
    <property type="entry name" value="C3H1-TYPE DOMAIN-CONTAINING PROTEIN"/>
    <property type="match status" value="1"/>
</dbReference>